<feature type="region of interest" description="Disordered" evidence="6">
    <location>
        <begin position="340"/>
        <end position="359"/>
    </location>
</feature>
<feature type="domain" description="ORC6 first cyclin-like" evidence="7">
    <location>
        <begin position="13"/>
        <end position="99"/>
    </location>
</feature>
<keyword evidence="4" id="KW-0238">DNA-binding</keyword>
<evidence type="ECO:0000256" key="6">
    <source>
        <dbReference type="SAM" id="MobiDB-lite"/>
    </source>
</evidence>
<gene>
    <name evidence="8" type="ORF">B0J12DRAFT_455920</name>
</gene>
<evidence type="ECO:0000256" key="3">
    <source>
        <dbReference type="ARBA" id="ARBA00022705"/>
    </source>
</evidence>
<evidence type="ECO:0000313" key="9">
    <source>
        <dbReference type="Proteomes" id="UP000774617"/>
    </source>
</evidence>
<keyword evidence="9" id="KW-1185">Reference proteome</keyword>
<evidence type="ECO:0000256" key="5">
    <source>
        <dbReference type="ARBA" id="ARBA00023242"/>
    </source>
</evidence>
<evidence type="ECO:0000256" key="2">
    <source>
        <dbReference type="ARBA" id="ARBA00010840"/>
    </source>
</evidence>
<evidence type="ECO:0000256" key="4">
    <source>
        <dbReference type="ARBA" id="ARBA00023125"/>
    </source>
</evidence>
<feature type="compositionally biased region" description="Low complexity" evidence="6">
    <location>
        <begin position="100"/>
        <end position="135"/>
    </location>
</feature>
<feature type="compositionally biased region" description="Basic and acidic residues" evidence="6">
    <location>
        <begin position="343"/>
        <end position="352"/>
    </location>
</feature>
<evidence type="ECO:0000256" key="1">
    <source>
        <dbReference type="ARBA" id="ARBA00004123"/>
    </source>
</evidence>
<protein>
    <submittedName>
        <fullName evidence="8">Origin recognition complex, subunit 6</fullName>
    </submittedName>
</protein>
<name>A0ABQ8GIR6_9PEZI</name>
<evidence type="ECO:0000313" key="8">
    <source>
        <dbReference type="EMBL" id="KAH7054523.1"/>
    </source>
</evidence>
<proteinExistence type="inferred from homology"/>
<dbReference type="Proteomes" id="UP000774617">
    <property type="component" value="Unassembled WGS sequence"/>
</dbReference>
<comment type="caution">
    <text evidence="8">The sequence shown here is derived from an EMBL/GenBank/DDBJ whole genome shotgun (WGS) entry which is preliminary data.</text>
</comment>
<comment type="similarity">
    <text evidence="2">Belongs to the ORC6 family.</text>
</comment>
<dbReference type="Pfam" id="PF05460">
    <property type="entry name" value="ORC6"/>
    <property type="match status" value="1"/>
</dbReference>
<feature type="region of interest" description="Disordered" evidence="6">
    <location>
        <begin position="305"/>
        <end position="331"/>
    </location>
</feature>
<comment type="subcellular location">
    <subcellularLocation>
        <location evidence="1">Nucleus</location>
    </subcellularLocation>
</comment>
<keyword evidence="5" id="KW-0539">Nucleus</keyword>
<reference evidence="8 9" key="1">
    <citation type="journal article" date="2021" name="Nat. Commun.">
        <title>Genetic determinants of endophytism in the Arabidopsis root mycobiome.</title>
        <authorList>
            <person name="Mesny F."/>
            <person name="Miyauchi S."/>
            <person name="Thiergart T."/>
            <person name="Pickel B."/>
            <person name="Atanasova L."/>
            <person name="Karlsson M."/>
            <person name="Huettel B."/>
            <person name="Barry K.W."/>
            <person name="Haridas S."/>
            <person name="Chen C."/>
            <person name="Bauer D."/>
            <person name="Andreopoulos W."/>
            <person name="Pangilinan J."/>
            <person name="LaButti K."/>
            <person name="Riley R."/>
            <person name="Lipzen A."/>
            <person name="Clum A."/>
            <person name="Drula E."/>
            <person name="Henrissat B."/>
            <person name="Kohler A."/>
            <person name="Grigoriev I.V."/>
            <person name="Martin F.M."/>
            <person name="Hacquard S."/>
        </authorList>
    </citation>
    <scope>NUCLEOTIDE SEQUENCE [LARGE SCALE GENOMIC DNA]</scope>
    <source>
        <strain evidence="8 9">MPI-SDFR-AT-0080</strain>
    </source>
</reference>
<dbReference type="EMBL" id="JAGTJR010000009">
    <property type="protein sequence ID" value="KAH7054523.1"/>
    <property type="molecule type" value="Genomic_DNA"/>
</dbReference>
<feature type="region of interest" description="Disordered" evidence="6">
    <location>
        <begin position="100"/>
        <end position="146"/>
    </location>
</feature>
<feature type="region of interest" description="Disordered" evidence="6">
    <location>
        <begin position="193"/>
        <end position="218"/>
    </location>
</feature>
<evidence type="ECO:0000259" key="7">
    <source>
        <dbReference type="Pfam" id="PF05460"/>
    </source>
</evidence>
<sequence>MRKMSKPVEQALAGLIPSLNGPLPSELLHVAVSLLAQSRSKASSLKPDEEIARTYACAHLACERLKQRLNLPPIVARPPIPPRAYKKVYGYFDSALTISSSSSSSSSSSRPPSAPQTPSRRARAAEAATAPSRTPRGARTPASGRRLNAACAGEEDGVPGYVMPLIRQLCRALDAPAAVPHVYAGVRSVLKAPKKAAASPSRTRKRDAQRRDVGESQVEEQDVPALVVVVLFLAMIRLSGKETTGFEHQAMRTKAVKVLTKVEACDGKDEEDLSSAVERLLGDAKDRGWLEMEWLSNVVEGSGLKTNGGAVDEDDVEMEDARTPKRPAVGSANAYTPLKKRRTGENARDEHTSVSQGGLGTMMQDKVDYLSEARRAEFLRWKSSILKLIEQIEREGGLAMDISA</sequence>
<keyword evidence="3" id="KW-0235">DNA replication</keyword>
<dbReference type="InterPro" id="IPR008721">
    <property type="entry name" value="ORC6_cyclin_first"/>
</dbReference>
<organism evidence="8 9">
    <name type="scientific">Macrophomina phaseolina</name>
    <dbReference type="NCBI Taxonomy" id="35725"/>
    <lineage>
        <taxon>Eukaryota</taxon>
        <taxon>Fungi</taxon>
        <taxon>Dikarya</taxon>
        <taxon>Ascomycota</taxon>
        <taxon>Pezizomycotina</taxon>
        <taxon>Dothideomycetes</taxon>
        <taxon>Dothideomycetes incertae sedis</taxon>
        <taxon>Botryosphaeriales</taxon>
        <taxon>Botryosphaeriaceae</taxon>
        <taxon>Macrophomina</taxon>
    </lineage>
</organism>
<accession>A0ABQ8GIR6</accession>